<dbReference type="InterPro" id="IPR019587">
    <property type="entry name" value="Polyketide_cyclase/dehydratase"/>
</dbReference>
<dbReference type="AlphaFoldDB" id="A0A7X3G2E4"/>
<evidence type="ECO:0000313" key="3">
    <source>
        <dbReference type="Proteomes" id="UP000443353"/>
    </source>
</evidence>
<dbReference type="Gene3D" id="3.30.530.20">
    <property type="match status" value="1"/>
</dbReference>
<sequence>MAPSGKGSTITWKSRFKRDPAAKDVDDAKAKEIVAGMYKSGFDGLRTALGETAH</sequence>
<dbReference type="InterPro" id="IPR023393">
    <property type="entry name" value="START-like_dom_sf"/>
</dbReference>
<evidence type="ECO:0000256" key="1">
    <source>
        <dbReference type="SAM" id="MobiDB-lite"/>
    </source>
</evidence>
<feature type="compositionally biased region" description="Polar residues" evidence="1">
    <location>
        <begin position="1"/>
        <end position="12"/>
    </location>
</feature>
<name>A0A7X3G2E4_9BURK</name>
<evidence type="ECO:0000313" key="2">
    <source>
        <dbReference type="EMBL" id="MVW62378.1"/>
    </source>
</evidence>
<keyword evidence="3" id="KW-1185">Reference proteome</keyword>
<organism evidence="2 3">
    <name type="scientific">Massilia cellulosiltytica</name>
    <dbReference type="NCBI Taxonomy" id="2683234"/>
    <lineage>
        <taxon>Bacteria</taxon>
        <taxon>Pseudomonadati</taxon>
        <taxon>Pseudomonadota</taxon>
        <taxon>Betaproteobacteria</taxon>
        <taxon>Burkholderiales</taxon>
        <taxon>Oxalobacteraceae</taxon>
        <taxon>Telluria group</taxon>
        <taxon>Massilia</taxon>
    </lineage>
</organism>
<feature type="region of interest" description="Disordered" evidence="1">
    <location>
        <begin position="1"/>
        <end position="23"/>
    </location>
</feature>
<protein>
    <submittedName>
        <fullName evidence="2">Uncharacterized protein</fullName>
    </submittedName>
</protein>
<accession>A0A7X3G2E4</accession>
<comment type="caution">
    <text evidence="2">The sequence shown here is derived from an EMBL/GenBank/DDBJ whole genome shotgun (WGS) entry which is preliminary data.</text>
</comment>
<dbReference type="Pfam" id="PF10604">
    <property type="entry name" value="Polyketide_cyc2"/>
    <property type="match status" value="1"/>
</dbReference>
<gene>
    <name evidence="2" type="ORF">GPY61_20825</name>
</gene>
<dbReference type="EMBL" id="WSES01000006">
    <property type="protein sequence ID" value="MVW62378.1"/>
    <property type="molecule type" value="Genomic_DNA"/>
</dbReference>
<dbReference type="RefSeq" id="WP_156403797.1">
    <property type="nucleotide sequence ID" value="NZ_WSES01000006.1"/>
</dbReference>
<dbReference type="Proteomes" id="UP000443353">
    <property type="component" value="Unassembled WGS sequence"/>
</dbReference>
<proteinExistence type="predicted"/>
<reference evidence="2 3" key="1">
    <citation type="submission" date="2019-12" db="EMBL/GenBank/DDBJ databases">
        <authorList>
            <person name="Li C."/>
            <person name="Zhao J."/>
        </authorList>
    </citation>
    <scope>NUCLEOTIDE SEQUENCE [LARGE SCALE GENOMIC DNA]</scope>
    <source>
        <strain evidence="2 3">NEAU-DD11</strain>
    </source>
</reference>